<proteinExistence type="predicted"/>
<feature type="repeat" description="ANK" evidence="3">
    <location>
        <begin position="669"/>
        <end position="701"/>
    </location>
</feature>
<feature type="region of interest" description="Disordered" evidence="4">
    <location>
        <begin position="852"/>
        <end position="876"/>
    </location>
</feature>
<name>A0ABQ5RUV9_9CHLO</name>
<gene>
    <name evidence="5" type="ORF">VaNZ11_003606</name>
</gene>
<feature type="repeat" description="ANK" evidence="3">
    <location>
        <begin position="412"/>
        <end position="444"/>
    </location>
</feature>
<evidence type="ECO:0000256" key="3">
    <source>
        <dbReference type="PROSITE-ProRule" id="PRU00023"/>
    </source>
</evidence>
<feature type="region of interest" description="Disordered" evidence="4">
    <location>
        <begin position="968"/>
        <end position="1189"/>
    </location>
</feature>
<dbReference type="EMBL" id="BSDZ01000010">
    <property type="protein sequence ID" value="GLI61411.1"/>
    <property type="molecule type" value="Genomic_DNA"/>
</dbReference>
<feature type="compositionally biased region" description="Gly residues" evidence="4">
    <location>
        <begin position="735"/>
        <end position="746"/>
    </location>
</feature>
<feature type="compositionally biased region" description="Acidic residues" evidence="4">
    <location>
        <begin position="1052"/>
        <end position="1063"/>
    </location>
</feature>
<feature type="compositionally biased region" description="Pro residues" evidence="4">
    <location>
        <begin position="1588"/>
        <end position="1619"/>
    </location>
</feature>
<keyword evidence="6" id="KW-1185">Reference proteome</keyword>
<dbReference type="PROSITE" id="PS50088">
    <property type="entry name" value="ANK_REPEAT"/>
    <property type="match status" value="5"/>
</dbReference>
<feature type="region of interest" description="Disordered" evidence="4">
    <location>
        <begin position="733"/>
        <end position="815"/>
    </location>
</feature>
<feature type="compositionally biased region" description="Low complexity" evidence="4">
    <location>
        <begin position="1780"/>
        <end position="1792"/>
    </location>
</feature>
<feature type="compositionally biased region" description="Gly residues" evidence="4">
    <location>
        <begin position="805"/>
        <end position="815"/>
    </location>
</feature>
<feature type="compositionally biased region" description="Polar residues" evidence="4">
    <location>
        <begin position="1082"/>
        <end position="1093"/>
    </location>
</feature>
<evidence type="ECO:0000313" key="5">
    <source>
        <dbReference type="EMBL" id="GLI61411.1"/>
    </source>
</evidence>
<feature type="compositionally biased region" description="Low complexity" evidence="4">
    <location>
        <begin position="926"/>
        <end position="946"/>
    </location>
</feature>
<evidence type="ECO:0000313" key="6">
    <source>
        <dbReference type="Proteomes" id="UP001165090"/>
    </source>
</evidence>
<comment type="caution">
    <text evidence="5">The sequence shown here is derived from an EMBL/GenBank/DDBJ whole genome shotgun (WGS) entry which is preliminary data.</text>
</comment>
<reference evidence="5 6" key="1">
    <citation type="journal article" date="2023" name="IScience">
        <title>Expanded male sex-determining region conserved during the evolution of homothallism in the green alga Volvox.</title>
        <authorList>
            <person name="Yamamoto K."/>
            <person name="Matsuzaki R."/>
            <person name="Mahakham W."/>
            <person name="Heman W."/>
            <person name="Sekimoto H."/>
            <person name="Kawachi M."/>
            <person name="Minakuchi Y."/>
            <person name="Toyoda A."/>
            <person name="Nozaki H."/>
        </authorList>
    </citation>
    <scope>NUCLEOTIDE SEQUENCE [LARGE SCALE GENOMIC DNA]</scope>
    <source>
        <strain evidence="5 6">NIES-4468</strain>
    </source>
</reference>
<feature type="region of interest" description="Disordered" evidence="4">
    <location>
        <begin position="1219"/>
        <end position="1254"/>
    </location>
</feature>
<feature type="region of interest" description="Disordered" evidence="4">
    <location>
        <begin position="926"/>
        <end position="952"/>
    </location>
</feature>
<feature type="non-terminal residue" evidence="5">
    <location>
        <position position="1906"/>
    </location>
</feature>
<feature type="compositionally biased region" description="Low complexity" evidence="4">
    <location>
        <begin position="852"/>
        <end position="864"/>
    </location>
</feature>
<organism evidence="5 6">
    <name type="scientific">Volvox africanus</name>
    <dbReference type="NCBI Taxonomy" id="51714"/>
    <lineage>
        <taxon>Eukaryota</taxon>
        <taxon>Viridiplantae</taxon>
        <taxon>Chlorophyta</taxon>
        <taxon>core chlorophytes</taxon>
        <taxon>Chlorophyceae</taxon>
        <taxon>CS clade</taxon>
        <taxon>Chlamydomonadales</taxon>
        <taxon>Volvocaceae</taxon>
        <taxon>Volvox</taxon>
    </lineage>
</organism>
<accession>A0ABQ5RUV9</accession>
<dbReference type="Gene3D" id="1.25.40.20">
    <property type="entry name" value="Ankyrin repeat-containing domain"/>
    <property type="match status" value="4"/>
</dbReference>
<feature type="repeat" description="ANK" evidence="3">
    <location>
        <begin position="564"/>
        <end position="596"/>
    </location>
</feature>
<dbReference type="InterPro" id="IPR036770">
    <property type="entry name" value="Ankyrin_rpt-contain_sf"/>
</dbReference>
<dbReference type="InterPro" id="IPR002110">
    <property type="entry name" value="Ankyrin_rpt"/>
</dbReference>
<feature type="region of interest" description="Disordered" evidence="4">
    <location>
        <begin position="1584"/>
        <end position="1631"/>
    </location>
</feature>
<feature type="compositionally biased region" description="Basic and acidic residues" evidence="4">
    <location>
        <begin position="787"/>
        <end position="798"/>
    </location>
</feature>
<sequence>MQAPTIELTLKDQGDNSMVITASIFHPLSDVVKTFCKHLGQETGFSDLYHGGIALDLDASPASIGLKTGEQLFCYCYKAACKQHWISVGKPEQAKSLRFIKFYFSDWKYGYKTFPIFRHDISTPMEVLIKTFCAWRGLDYEQTGFLYSYTYKQVQQGDTATNKALADGDTILAYSRQELQGRLWDAILAGSCSQVLDLLDQGAELSTSIGPEEWGKHPLHAAVANGHVELVRLLLQGGPGTDSEQHQQSHQHQNVDAVGLGQQLRGDGNEAVVAAGTGAGDISCRESKSGCGPAGDAADDGAEMSAIDSGGEGDGAGKAAAGSACCRGASSRGPGAGHTGGTVGGGGGCSSHSIRLTGASGSCDPNQLDYASDPPLWHAVENNLVGLVELLLAAGATAADIPQKEGRLKAGTGYSACPHAARKGHAETLRVLLAAGANPWMPDADGYSAYDYALDHAKPPALVAALLEGDLRFAEMQQGFQAAYQRMCQMLKRTQRYTALGCPCRTCNSLLEIRAPETEASRLVREQIGCVALVRAVQAGGPQCIEVMELLLKHGALLDGQDYDGRTALHQAIRYNRLAEATWLTSKGAHLDIPDFEGLLPLHQAGCSGFFDITRLLVNAGAPLNLHTIKYVAQDQLDGQAKKQAEGFLGSKKAKRKQQLDVSGLSTIGGNSPLALAIRHGHGAIVEYLLSQNAVFDLKNAADSSAFHAALDKGSAAIAGLLLQHINKKAVTSGVPGGGGSSGSGGNSSRSPTAGKGGGSSAREREKEGRLTRREVKREAVAASRESGGEKEKGEGRDMVSGSDSGAGEGAGASGAGAGAFVAPMEPLVALDAGAGLREMVLRERERLRQQLGLSTASSSSNSANGGGSAGTSGTVTEPKSMLSIFARNSASSSAGVAPRQAAAAAAAPPPPLPLAAPGATPLSSVPVSVTTNNNNTATGSSSNGSGETGGVCGGDNSVSAAASCSSNSLEEKRSGGSSVGNGSTSTCDSNMSGPPSSGSAGESTTSSTASMMAPDNDETPTAPQKLSERHQQQEQQQQQQGRQQQKHEAAEAEAEAEEDQEAAEDRRVTAAGSGRVRISGTKPSTAGTSTCSEVVASTHDPPGATGQQLGLTSGGPALGVERGDSGASANPVSAAALLPSAAVPPPLPSPPEQELSGSGNPRPRKEAESLPQPQPSLPSQQMSRASSAKVLEIPVAPAPAPAQATYGHAASIVSTGVSPADDGLGKEASKPVASGGGQLPARPPTVTSVQPSKPGSAAWLALATSSAENLNKTKNGMSPGTAVTAAPSVAAAVIPIVSPIKVKFRAKPIEPPAAAAAAPEPCNLVATEVAATAAQPPPPPPPPLVSAPSEPAIVTFTKTRRSGRVITVPAPVASNRSRGVDQQQHTASKHSLTGGGESSGPAYLTIPASLLSARPQAGSAAAVTVMMPPSSLNPGGAAAVTGGLPFGSSGAVPAAIAASSAGRNTPAPAAVTASSGVTSGLRPAALSYSPRSISGQLHLQAQAQPHQQQPQQEPVSSALAIASASVPAAAVVLSGSLMPPSSSSCAAPPAEATLTGGVMCSYPCCPQQPQRHAQGPEVSLSILPQLHPKPPAGPAAPPPPPGFAPRPISAKPPQPPPTATALAAAVAPPPTQSLTSLVHAPAATPARSGLTAPMGSAADVTMPEMENLVLSVVDQGLEESVGVGALGDRLMLGGGEVGSDSAPGLVAGGGGGGGVQAAGGGVPAVPDGLWPHPHDLTAAAMLPTGGLPTDRRAAMAGGASGPVLVDTQTLGLRRNIRHAPAGPTGPQPAGTMHAATTPSGSCGGSVTAGAVTVTSGPFLGANVAVAMAHAYSGELGSLGGLLERSSSLAAPAIDGGGDVALAAAGAVLDHANDQACGTAATVSGGIASSRTASQHTLSRYDSGTI</sequence>
<protein>
    <submittedName>
        <fullName evidence="5">Uncharacterized protein</fullName>
    </submittedName>
</protein>
<feature type="compositionally biased region" description="Pro residues" evidence="4">
    <location>
        <begin position="1143"/>
        <end position="1152"/>
    </location>
</feature>
<feature type="compositionally biased region" description="Low complexity" evidence="4">
    <location>
        <begin position="981"/>
        <end position="1015"/>
    </location>
</feature>
<feature type="compositionally biased region" description="Polar residues" evidence="4">
    <location>
        <begin position="1375"/>
        <end position="1392"/>
    </location>
</feature>
<feature type="region of interest" description="Disordered" evidence="4">
    <location>
        <begin position="1374"/>
        <end position="1401"/>
    </location>
</feature>
<feature type="compositionally biased region" description="Low complexity" evidence="4">
    <location>
        <begin position="1034"/>
        <end position="1044"/>
    </location>
</feature>
<dbReference type="Gene3D" id="3.10.20.90">
    <property type="entry name" value="Phosphatidylinositol 3-kinase Catalytic Subunit, Chain A, domain 1"/>
    <property type="match status" value="1"/>
</dbReference>
<dbReference type="Pfam" id="PF12796">
    <property type="entry name" value="Ank_2"/>
    <property type="match status" value="1"/>
</dbReference>
<dbReference type="Proteomes" id="UP001165090">
    <property type="component" value="Unassembled WGS sequence"/>
</dbReference>
<evidence type="ECO:0000256" key="2">
    <source>
        <dbReference type="ARBA" id="ARBA00023043"/>
    </source>
</evidence>
<dbReference type="Pfam" id="PF00023">
    <property type="entry name" value="Ank"/>
    <property type="match status" value="2"/>
</dbReference>
<feature type="region of interest" description="Disordered" evidence="4">
    <location>
        <begin position="285"/>
        <end position="314"/>
    </location>
</feature>
<feature type="repeat" description="ANK" evidence="3">
    <location>
        <begin position="214"/>
        <end position="246"/>
    </location>
</feature>
<dbReference type="PANTHER" id="PTHR24193:SF121">
    <property type="entry name" value="ADA2A-CONTAINING COMPLEX COMPONENT 3, ISOFORM D"/>
    <property type="match status" value="1"/>
</dbReference>
<dbReference type="InterPro" id="IPR050663">
    <property type="entry name" value="Ankyrin-SOCS_Box"/>
</dbReference>
<feature type="compositionally biased region" description="Low complexity" evidence="4">
    <location>
        <begin position="1128"/>
        <end position="1142"/>
    </location>
</feature>
<keyword evidence="1" id="KW-0677">Repeat</keyword>
<keyword evidence="2 3" id="KW-0040">ANK repeat</keyword>
<dbReference type="SUPFAM" id="SSF54236">
    <property type="entry name" value="Ubiquitin-like"/>
    <property type="match status" value="1"/>
</dbReference>
<dbReference type="InterPro" id="IPR029071">
    <property type="entry name" value="Ubiquitin-like_domsf"/>
</dbReference>
<evidence type="ECO:0000256" key="1">
    <source>
        <dbReference type="ARBA" id="ARBA00022737"/>
    </source>
</evidence>
<dbReference type="SUPFAM" id="SSF48403">
    <property type="entry name" value="Ankyrin repeat"/>
    <property type="match status" value="2"/>
</dbReference>
<evidence type="ECO:0000256" key="4">
    <source>
        <dbReference type="SAM" id="MobiDB-lite"/>
    </source>
</evidence>
<dbReference type="SMART" id="SM00248">
    <property type="entry name" value="ANK"/>
    <property type="match status" value="8"/>
</dbReference>
<dbReference type="PROSITE" id="PS50297">
    <property type="entry name" value="ANK_REP_REGION"/>
    <property type="match status" value="4"/>
</dbReference>
<feature type="region of interest" description="Disordered" evidence="4">
    <location>
        <begin position="1780"/>
        <end position="1799"/>
    </location>
</feature>
<dbReference type="PANTHER" id="PTHR24193">
    <property type="entry name" value="ANKYRIN REPEAT PROTEIN"/>
    <property type="match status" value="1"/>
</dbReference>
<feature type="repeat" description="ANK" evidence="3">
    <location>
        <begin position="597"/>
        <end position="629"/>
    </location>
</feature>
<feature type="compositionally biased region" description="Basic and acidic residues" evidence="4">
    <location>
        <begin position="762"/>
        <end position="780"/>
    </location>
</feature>